<comment type="caution">
    <text evidence="2">The sequence shown here is derived from an EMBL/GenBank/DDBJ whole genome shotgun (WGS) entry which is preliminary data.</text>
</comment>
<dbReference type="GO" id="GO:0006313">
    <property type="term" value="P:DNA transposition"/>
    <property type="evidence" value="ECO:0007669"/>
    <property type="project" value="InterPro"/>
</dbReference>
<keyword evidence="3" id="KW-1185">Reference proteome</keyword>
<dbReference type="EMBL" id="RQVQ01000005">
    <property type="protein sequence ID" value="RRJ92379.1"/>
    <property type="molecule type" value="Genomic_DNA"/>
</dbReference>
<dbReference type="GO" id="GO:0003677">
    <property type="term" value="F:DNA binding"/>
    <property type="evidence" value="ECO:0007669"/>
    <property type="project" value="InterPro"/>
</dbReference>
<dbReference type="Proteomes" id="UP000275719">
    <property type="component" value="Unassembled WGS sequence"/>
</dbReference>
<dbReference type="Pfam" id="PF01797">
    <property type="entry name" value="Y1_Tnp"/>
    <property type="match status" value="1"/>
</dbReference>
<dbReference type="RefSeq" id="WP_125017270.1">
    <property type="nucleotide sequence ID" value="NZ_RQVQ01000005.1"/>
</dbReference>
<feature type="domain" description="Transposase IS200-like" evidence="1">
    <location>
        <begin position="7"/>
        <end position="121"/>
    </location>
</feature>
<proteinExistence type="predicted"/>
<reference evidence="2 3" key="1">
    <citation type="submission" date="2018-11" db="EMBL/GenBank/DDBJ databases">
        <title>Flavobacterium sp. nov., YIM 102701-2 draft genome.</title>
        <authorList>
            <person name="Li G."/>
            <person name="Jiang Y."/>
        </authorList>
    </citation>
    <scope>NUCLEOTIDE SEQUENCE [LARGE SCALE GENOMIC DNA]</scope>
    <source>
        <strain evidence="2 3">YIM 102701-2</strain>
    </source>
</reference>
<dbReference type="InterPro" id="IPR036515">
    <property type="entry name" value="Transposase_17_sf"/>
</dbReference>
<gene>
    <name evidence="2" type="ORF">EG240_02980</name>
</gene>
<organism evidence="2 3">
    <name type="scientific">Paenimyroides tangerinum</name>
    <dbReference type="NCBI Taxonomy" id="2488728"/>
    <lineage>
        <taxon>Bacteria</taxon>
        <taxon>Pseudomonadati</taxon>
        <taxon>Bacteroidota</taxon>
        <taxon>Flavobacteriia</taxon>
        <taxon>Flavobacteriales</taxon>
        <taxon>Flavobacteriaceae</taxon>
        <taxon>Paenimyroides</taxon>
    </lineage>
</organism>
<name>A0A3P3WFE9_9FLAO</name>
<accession>A0A3P3WFE9</accession>
<sequence length="182" mass="22115">MKLEKLQNEHFYHIYNRGINGCNIFKSDKNKQYFLNKIKTQLENVLEIYAYCLMDNHFHFLVKILNENEVIQKLSNVLNAYAKGFNKQENRTGSLFEKHFKRIQLQNETYLRNLIIYIHKNPYHHLDLDFEKYRFSSYQAFITNKETKLARNKVLELFFNQSNFISSHQIEFEILIENYTLE</sequence>
<dbReference type="PANTHER" id="PTHR34322:SF2">
    <property type="entry name" value="TRANSPOSASE IS200-LIKE DOMAIN-CONTAINING PROTEIN"/>
    <property type="match status" value="1"/>
</dbReference>
<dbReference type="PANTHER" id="PTHR34322">
    <property type="entry name" value="TRANSPOSASE, Y1_TNP DOMAIN-CONTAINING"/>
    <property type="match status" value="1"/>
</dbReference>
<evidence type="ECO:0000313" key="2">
    <source>
        <dbReference type="EMBL" id="RRJ92379.1"/>
    </source>
</evidence>
<dbReference type="OrthoDB" id="9788881at2"/>
<dbReference type="AlphaFoldDB" id="A0A3P3WFE9"/>
<dbReference type="SMART" id="SM01321">
    <property type="entry name" value="Y1_Tnp"/>
    <property type="match status" value="1"/>
</dbReference>
<dbReference type="GO" id="GO:0004803">
    <property type="term" value="F:transposase activity"/>
    <property type="evidence" value="ECO:0007669"/>
    <property type="project" value="InterPro"/>
</dbReference>
<dbReference type="InterPro" id="IPR002686">
    <property type="entry name" value="Transposase_17"/>
</dbReference>
<evidence type="ECO:0000313" key="3">
    <source>
        <dbReference type="Proteomes" id="UP000275719"/>
    </source>
</evidence>
<dbReference type="Gene3D" id="3.30.70.1290">
    <property type="entry name" value="Transposase IS200-like"/>
    <property type="match status" value="1"/>
</dbReference>
<protein>
    <recommendedName>
        <fullName evidence="1">Transposase IS200-like domain-containing protein</fullName>
    </recommendedName>
</protein>
<evidence type="ECO:0000259" key="1">
    <source>
        <dbReference type="SMART" id="SM01321"/>
    </source>
</evidence>
<dbReference type="SUPFAM" id="SSF143422">
    <property type="entry name" value="Transposase IS200-like"/>
    <property type="match status" value="1"/>
</dbReference>